<dbReference type="Pfam" id="PF00743">
    <property type="entry name" value="FMO-like"/>
    <property type="match status" value="1"/>
</dbReference>
<evidence type="ECO:0000256" key="2">
    <source>
        <dbReference type="ARBA" id="ARBA00022630"/>
    </source>
</evidence>
<dbReference type="Proteomes" id="UP000701801">
    <property type="component" value="Unassembled WGS sequence"/>
</dbReference>
<keyword evidence="3" id="KW-0274">FAD</keyword>
<gene>
    <name evidence="6" type="ORF">HYALB_00006609</name>
</gene>
<dbReference type="GO" id="GO:0050661">
    <property type="term" value="F:NADP binding"/>
    <property type="evidence" value="ECO:0007669"/>
    <property type="project" value="InterPro"/>
</dbReference>
<evidence type="ECO:0000256" key="5">
    <source>
        <dbReference type="ARBA" id="ARBA00023033"/>
    </source>
</evidence>
<keyword evidence="5" id="KW-0503">Monooxygenase</keyword>
<dbReference type="EMBL" id="CAJVRM010000228">
    <property type="protein sequence ID" value="CAG8977659.1"/>
    <property type="molecule type" value="Genomic_DNA"/>
</dbReference>
<accession>A0A9N9LM23</accession>
<dbReference type="GO" id="GO:0004499">
    <property type="term" value="F:N,N-dimethylaniline monooxygenase activity"/>
    <property type="evidence" value="ECO:0007669"/>
    <property type="project" value="InterPro"/>
</dbReference>
<name>A0A9N9LM23_9HELO</name>
<comment type="cofactor">
    <cofactor evidence="1">
        <name>FAD</name>
        <dbReference type="ChEBI" id="CHEBI:57692"/>
    </cofactor>
</comment>
<organism evidence="6 7">
    <name type="scientific">Hymenoscyphus albidus</name>
    <dbReference type="NCBI Taxonomy" id="595503"/>
    <lineage>
        <taxon>Eukaryota</taxon>
        <taxon>Fungi</taxon>
        <taxon>Dikarya</taxon>
        <taxon>Ascomycota</taxon>
        <taxon>Pezizomycotina</taxon>
        <taxon>Leotiomycetes</taxon>
        <taxon>Helotiales</taxon>
        <taxon>Helotiaceae</taxon>
        <taxon>Hymenoscyphus</taxon>
    </lineage>
</organism>
<sequence>MTTPTMNDQNTSYDVVIVGAGISGINAAYRIQTELPNATYIILEARSVIGGTWDQFRYPGIRSDSDMHVFGFEWNPYHGKETIADGADILNYIRDSAALNGIDQKVQFGQKLVEANWSSEAQSWNLLVQSREGRRSLNGKFMLLGTGYYDYDEAAPSFIPGINDFQGTVIHPQFWPQDLDYSGKKIVVVGSGATAVTLIPSLLKEGASHVTMLQRSPSYVLSQVSNSPSTGWLSKLIPKRWTFAITRYLMIVLPTIFLRFCERFPTTARKWLMKATAAQLPPNIPWDPHFVPLYNPWEQRLCVSRNGDFYAALKTGKASIVTGKVKTVTKYGIEVIPKGGDVPENIETDILVTATGLKIKIAGGAHASIDGEPVSIPSLYLWKGVMLQDLPNFGYVIGYAAASWTLGADASAVHICLILKHMKKNGFTSVVPKMEEEGMGDLPVMNLSSTYMQKGKCHMPRCGDKAPWRPRDNYLVDVWEAQWGGFEGLDFM</sequence>
<dbReference type="InterPro" id="IPR020946">
    <property type="entry name" value="Flavin_mOase-like"/>
</dbReference>
<comment type="caution">
    <text evidence="6">The sequence shown here is derived from an EMBL/GenBank/DDBJ whole genome shotgun (WGS) entry which is preliminary data.</text>
</comment>
<evidence type="ECO:0000256" key="4">
    <source>
        <dbReference type="ARBA" id="ARBA00023002"/>
    </source>
</evidence>
<dbReference type="AlphaFoldDB" id="A0A9N9LM23"/>
<dbReference type="InterPro" id="IPR036188">
    <property type="entry name" value="FAD/NAD-bd_sf"/>
</dbReference>
<evidence type="ECO:0000256" key="1">
    <source>
        <dbReference type="ARBA" id="ARBA00001974"/>
    </source>
</evidence>
<protein>
    <submittedName>
        <fullName evidence="6">Uncharacterized protein</fullName>
    </submittedName>
</protein>
<keyword evidence="2" id="KW-0285">Flavoprotein</keyword>
<dbReference type="OrthoDB" id="66881at2759"/>
<dbReference type="Pfam" id="PF13450">
    <property type="entry name" value="NAD_binding_8"/>
    <property type="match status" value="1"/>
</dbReference>
<dbReference type="Gene3D" id="3.50.50.60">
    <property type="entry name" value="FAD/NAD(P)-binding domain"/>
    <property type="match status" value="3"/>
</dbReference>
<proteinExistence type="predicted"/>
<evidence type="ECO:0000313" key="6">
    <source>
        <dbReference type="EMBL" id="CAG8977659.1"/>
    </source>
</evidence>
<keyword evidence="7" id="KW-1185">Reference proteome</keyword>
<keyword evidence="4" id="KW-0560">Oxidoreductase</keyword>
<reference evidence="6" key="1">
    <citation type="submission" date="2021-07" db="EMBL/GenBank/DDBJ databases">
        <authorList>
            <person name="Durling M."/>
        </authorList>
    </citation>
    <scope>NUCLEOTIDE SEQUENCE</scope>
</reference>
<dbReference type="PANTHER" id="PTHR43872">
    <property type="entry name" value="MONOOXYGENASE, PUTATIVE (AFU_ORTHOLOGUE AFUA_8G02570)-RELATED"/>
    <property type="match status" value="1"/>
</dbReference>
<dbReference type="GO" id="GO:0050660">
    <property type="term" value="F:flavin adenine dinucleotide binding"/>
    <property type="evidence" value="ECO:0007669"/>
    <property type="project" value="InterPro"/>
</dbReference>
<evidence type="ECO:0000256" key="3">
    <source>
        <dbReference type="ARBA" id="ARBA00022827"/>
    </source>
</evidence>
<evidence type="ECO:0000313" key="7">
    <source>
        <dbReference type="Proteomes" id="UP000701801"/>
    </source>
</evidence>
<dbReference type="PANTHER" id="PTHR43872:SF1">
    <property type="entry name" value="MONOOXYGENASE, PUTATIVE (AFU_ORTHOLOGUE AFUA_8G02570)-RELATED"/>
    <property type="match status" value="1"/>
</dbReference>
<dbReference type="InterPro" id="IPR051820">
    <property type="entry name" value="FAD-binding_MO"/>
</dbReference>
<dbReference type="SUPFAM" id="SSF51905">
    <property type="entry name" value="FAD/NAD(P)-binding domain"/>
    <property type="match status" value="2"/>
</dbReference>